<keyword evidence="2" id="KW-1185">Reference proteome</keyword>
<dbReference type="Proteomes" id="UP000044602">
    <property type="component" value="Unassembled WGS sequence"/>
</dbReference>
<name>A0A0G4KXI9_VERLO</name>
<accession>A0A0G4KXI9</accession>
<gene>
    <name evidence="1" type="ORF">BN1708_002669</name>
</gene>
<feature type="non-terminal residue" evidence="1">
    <location>
        <position position="28"/>
    </location>
</feature>
<proteinExistence type="predicted"/>
<dbReference type="AlphaFoldDB" id="A0A0G4KXI9"/>
<reference evidence="1 2" key="1">
    <citation type="submission" date="2015-05" db="EMBL/GenBank/DDBJ databases">
        <authorList>
            <person name="Wang D.B."/>
            <person name="Wang M."/>
        </authorList>
    </citation>
    <scope>NUCLEOTIDE SEQUENCE [LARGE SCALE GENOMIC DNA]</scope>
    <source>
        <strain evidence="1">VL1</strain>
    </source>
</reference>
<dbReference type="Gene3D" id="3.40.50.300">
    <property type="entry name" value="P-loop containing nucleotide triphosphate hydrolases"/>
    <property type="match status" value="1"/>
</dbReference>
<dbReference type="EMBL" id="CVQH01005557">
    <property type="protein sequence ID" value="CRK14396.1"/>
    <property type="molecule type" value="Genomic_DNA"/>
</dbReference>
<dbReference type="InterPro" id="IPR027417">
    <property type="entry name" value="P-loop_NTPase"/>
</dbReference>
<sequence>MSTRKKVLLKVIILGDSGVGKTSLMNQY</sequence>
<evidence type="ECO:0000313" key="1">
    <source>
        <dbReference type="EMBL" id="CRK14396.1"/>
    </source>
</evidence>
<protein>
    <submittedName>
        <fullName evidence="1">Uncharacterized protein</fullName>
    </submittedName>
</protein>
<organism evidence="1 2">
    <name type="scientific">Verticillium longisporum</name>
    <name type="common">Verticillium dahliae var. longisporum</name>
    <dbReference type="NCBI Taxonomy" id="100787"/>
    <lineage>
        <taxon>Eukaryota</taxon>
        <taxon>Fungi</taxon>
        <taxon>Dikarya</taxon>
        <taxon>Ascomycota</taxon>
        <taxon>Pezizomycotina</taxon>
        <taxon>Sordariomycetes</taxon>
        <taxon>Hypocreomycetidae</taxon>
        <taxon>Glomerellales</taxon>
        <taxon>Plectosphaerellaceae</taxon>
        <taxon>Verticillium</taxon>
    </lineage>
</organism>
<dbReference type="SUPFAM" id="SSF52540">
    <property type="entry name" value="P-loop containing nucleoside triphosphate hydrolases"/>
    <property type="match status" value="1"/>
</dbReference>
<evidence type="ECO:0000313" key="2">
    <source>
        <dbReference type="Proteomes" id="UP000044602"/>
    </source>
</evidence>